<feature type="transmembrane region" description="Helical" evidence="3">
    <location>
        <begin position="487"/>
        <end position="511"/>
    </location>
</feature>
<feature type="transmembrane region" description="Helical" evidence="3">
    <location>
        <begin position="380"/>
        <end position="406"/>
    </location>
</feature>
<feature type="transmembrane region" description="Helical" evidence="3">
    <location>
        <begin position="426"/>
        <end position="447"/>
    </location>
</feature>
<dbReference type="InterPro" id="IPR002541">
    <property type="entry name" value="Cyt_c_assembly"/>
</dbReference>
<dbReference type="GO" id="GO:0016020">
    <property type="term" value="C:membrane"/>
    <property type="evidence" value="ECO:0007669"/>
    <property type="project" value="InterPro"/>
</dbReference>
<proteinExistence type="inferred from homology"/>
<keyword evidence="7" id="KW-1185">Reference proteome</keyword>
<organism evidence="6 7">
    <name type="scientific">Chitinophaga caeni</name>
    <dbReference type="NCBI Taxonomy" id="2029983"/>
    <lineage>
        <taxon>Bacteria</taxon>
        <taxon>Pseudomonadati</taxon>
        <taxon>Bacteroidota</taxon>
        <taxon>Chitinophagia</taxon>
        <taxon>Chitinophagales</taxon>
        <taxon>Chitinophagaceae</taxon>
        <taxon>Chitinophaga</taxon>
    </lineage>
</organism>
<feature type="transmembrane region" description="Helical" evidence="3">
    <location>
        <begin position="237"/>
        <end position="258"/>
    </location>
</feature>
<evidence type="ECO:0000313" key="7">
    <source>
        <dbReference type="Proteomes" id="UP000220133"/>
    </source>
</evidence>
<evidence type="ECO:0000259" key="5">
    <source>
        <dbReference type="Pfam" id="PF16327"/>
    </source>
</evidence>
<feature type="transmembrane region" description="Helical" evidence="3">
    <location>
        <begin position="303"/>
        <end position="320"/>
    </location>
</feature>
<gene>
    <name evidence="6" type="ORF">COR50_15650</name>
</gene>
<feature type="transmembrane region" description="Helical" evidence="3">
    <location>
        <begin position="278"/>
        <end position="294"/>
    </location>
</feature>
<keyword evidence="3" id="KW-1133">Transmembrane helix</keyword>
<feature type="transmembrane region" description="Helical" evidence="3">
    <location>
        <begin position="12"/>
        <end position="34"/>
    </location>
</feature>
<evidence type="ECO:0000313" key="6">
    <source>
        <dbReference type="EMBL" id="ATL49905.1"/>
    </source>
</evidence>
<dbReference type="EMBL" id="CP023777">
    <property type="protein sequence ID" value="ATL49905.1"/>
    <property type="molecule type" value="Genomic_DNA"/>
</dbReference>
<feature type="transmembrane region" description="Helical" evidence="3">
    <location>
        <begin position="133"/>
        <end position="154"/>
    </location>
</feature>
<dbReference type="AlphaFoldDB" id="A0A291R152"/>
<reference evidence="6 7" key="1">
    <citation type="submission" date="2017-10" db="EMBL/GenBank/DDBJ databases">
        <title>Paenichitinophaga pekingensis gen. nov., sp. nov., isolated from activated sludge.</title>
        <authorList>
            <person name="Jin D."/>
            <person name="Kong X."/>
            <person name="Deng Y."/>
            <person name="Bai Z."/>
        </authorList>
    </citation>
    <scope>NUCLEOTIDE SEQUENCE [LARGE SCALE GENOMIC DNA]</scope>
    <source>
        <strain evidence="6 7">13</strain>
    </source>
</reference>
<dbReference type="Pfam" id="PF16327">
    <property type="entry name" value="CcmF_C"/>
    <property type="match status" value="1"/>
</dbReference>
<keyword evidence="3" id="KW-0472">Membrane</keyword>
<feature type="transmembrane region" description="Helical" evidence="3">
    <location>
        <begin position="459"/>
        <end position="481"/>
    </location>
</feature>
<evidence type="ECO:0000256" key="2">
    <source>
        <dbReference type="ARBA" id="ARBA00022748"/>
    </source>
</evidence>
<feature type="transmembrane region" description="Helical" evidence="3">
    <location>
        <begin position="518"/>
        <end position="536"/>
    </location>
</feature>
<accession>A0A291R152</accession>
<dbReference type="PANTHER" id="PTHR43653:SF1">
    <property type="entry name" value="CYTOCHROME C-TYPE BIOGENESIS PROTEIN CCMF"/>
    <property type="match status" value="1"/>
</dbReference>
<keyword evidence="2" id="KW-0201">Cytochrome c-type biogenesis</keyword>
<feature type="domain" description="Cytochrome c assembly protein" evidence="4">
    <location>
        <begin position="104"/>
        <end position="324"/>
    </location>
</feature>
<dbReference type="GO" id="GO:0020037">
    <property type="term" value="F:heme binding"/>
    <property type="evidence" value="ECO:0007669"/>
    <property type="project" value="InterPro"/>
</dbReference>
<dbReference type="GO" id="GO:0017004">
    <property type="term" value="P:cytochrome complex assembly"/>
    <property type="evidence" value="ECO:0007669"/>
    <property type="project" value="UniProtKB-KW"/>
</dbReference>
<protein>
    <submittedName>
        <fullName evidence="6">Cytochrome c assembly protein</fullName>
    </submittedName>
</protein>
<dbReference type="KEGG" id="cbae:COR50_15650"/>
<dbReference type="InterPro" id="IPR003567">
    <property type="entry name" value="Cyt_c_biogenesis"/>
</dbReference>
<feature type="transmembrane region" description="Helical" evidence="3">
    <location>
        <begin position="205"/>
        <end position="225"/>
    </location>
</feature>
<dbReference type="OrthoDB" id="9761451at2"/>
<dbReference type="GO" id="GO:0015232">
    <property type="term" value="F:heme transmembrane transporter activity"/>
    <property type="evidence" value="ECO:0007669"/>
    <property type="project" value="InterPro"/>
</dbReference>
<keyword evidence="3" id="KW-0812">Transmembrane</keyword>
<dbReference type="Proteomes" id="UP000220133">
    <property type="component" value="Chromosome"/>
</dbReference>
<feature type="domain" description="Cytochrome c-type biogenesis protein CcmF C-terminal" evidence="5">
    <location>
        <begin position="361"/>
        <end position="540"/>
    </location>
</feature>
<comment type="similarity">
    <text evidence="1">Belongs to the CcmF/CycK/Ccl1/NrfE/CcsA family.</text>
</comment>
<feature type="transmembrane region" description="Helical" evidence="3">
    <location>
        <begin position="55"/>
        <end position="73"/>
    </location>
</feature>
<evidence type="ECO:0000256" key="1">
    <source>
        <dbReference type="ARBA" id="ARBA00009186"/>
    </source>
</evidence>
<name>A0A291R152_9BACT</name>
<evidence type="ECO:0000259" key="4">
    <source>
        <dbReference type="Pfam" id="PF01578"/>
    </source>
</evidence>
<feature type="transmembrane region" description="Helical" evidence="3">
    <location>
        <begin position="784"/>
        <end position="803"/>
    </location>
</feature>
<evidence type="ECO:0000256" key="3">
    <source>
        <dbReference type="SAM" id="Phobius"/>
    </source>
</evidence>
<dbReference type="InterPro" id="IPR032523">
    <property type="entry name" value="CcmF_C"/>
</dbReference>
<sequence>MKYLNEHLLPGQIGHFCAVLAFVASIVATVAYAFATMVKEETVKKSWARIGRISFLIQAASVFTIMGLLYYMINHHLFEYKYVWAHSSKALDMKYLLSCMWEGQEGSFMLWSTWHSVLGIILMFRAKSWESPVMAVISFAQIFVGSMVLGIYFFDYRLGSGLFVLMRNEMEAPIFTNPNYLTQLTDGKGLNELLQNYWMVIHPPVLFLGFASTIVPFAYGIAGLWTKRYTEWVKPVLPWALFSAGILGLGIMMGAAWAYESLTFGGYWAWDPVENSSLVPWLTLVAGIHTLLAYKSTGYSLKISYFFVFITFTLVLYSSFLTKSGVLGQTSVHSFTDLGMNGQLLVFMFIFAIPAFAWLIMKRKQIPAPAREESTYSREFWMFVGSLILLIAGIQISFTTSIPVWSKLPGLENMAPPTEPVFFYNQIQIWVAIVIGLLTAVVQYLKFKNTSKQHFIKGILRPTIIAIAVTILIAIIGKINYSQYGGGYLFAIYLMLFASVYAVVANFNYLFKGKFRTSGASVAHVGFGLILLGVLISSTKKSVLSQDKMGTLDGFFTKESKENPRENLFLPKGMPVRMGDYFVTYKGDSTAPRDPKTYFIVEYERKDDPSGPAKEKFTLYPDAFLNIKGQEGITPNPASKHYWYKDIFTYVTGLPKKGAQADSIQYKQNIVATGDTIYFSKGYMILESLNSQPSNPNFKAADSVIALEATLRVKSLDGGENVLHPVYILKGEAYEYNLPDTLSQFSLAARFSKVLPDEKKVQIDIKESASVTDYVVLKAYEFPMINVLWIGIIIMTIGFFMSVGQRKREVK</sequence>
<dbReference type="PANTHER" id="PTHR43653">
    <property type="entry name" value="CYTOCHROME C ASSEMBLY PROTEIN-RELATED"/>
    <property type="match status" value="1"/>
</dbReference>
<feature type="transmembrane region" description="Helical" evidence="3">
    <location>
        <begin position="340"/>
        <end position="360"/>
    </location>
</feature>
<dbReference type="PRINTS" id="PR01410">
    <property type="entry name" value="CCBIOGENESIS"/>
</dbReference>
<dbReference type="Pfam" id="PF01578">
    <property type="entry name" value="Cytochrom_C_asm"/>
    <property type="match status" value="1"/>
</dbReference>